<organism evidence="3 4">
    <name type="scientific">Solidesulfovibrio aerotolerans</name>
    <dbReference type="NCBI Taxonomy" id="295255"/>
    <lineage>
        <taxon>Bacteria</taxon>
        <taxon>Pseudomonadati</taxon>
        <taxon>Thermodesulfobacteriota</taxon>
        <taxon>Desulfovibrionia</taxon>
        <taxon>Desulfovibrionales</taxon>
        <taxon>Desulfovibrionaceae</taxon>
        <taxon>Solidesulfovibrio</taxon>
    </lineage>
</organism>
<dbReference type="SUPFAM" id="SSF52172">
    <property type="entry name" value="CheY-like"/>
    <property type="match status" value="1"/>
</dbReference>
<protein>
    <submittedName>
        <fullName evidence="3">Response regulator</fullName>
    </submittedName>
</protein>
<evidence type="ECO:0000313" key="4">
    <source>
        <dbReference type="Proteomes" id="UP000482487"/>
    </source>
</evidence>
<keyword evidence="1" id="KW-0597">Phosphoprotein</keyword>
<evidence type="ECO:0000313" key="3">
    <source>
        <dbReference type="EMBL" id="MYL84016.1"/>
    </source>
</evidence>
<dbReference type="RefSeq" id="WP_160961657.1">
    <property type="nucleotide sequence ID" value="NZ_WVUD01000023.1"/>
</dbReference>
<dbReference type="InterPro" id="IPR001789">
    <property type="entry name" value="Sig_transdc_resp-reg_receiver"/>
</dbReference>
<keyword evidence="4" id="KW-1185">Reference proteome</keyword>
<dbReference type="InterPro" id="IPR011006">
    <property type="entry name" value="CheY-like_superfamily"/>
</dbReference>
<sequence>MRVLVVDDDPASRHVLAAHLSGLAECTLCGSGTEALAAVAQAIVEGAPFDVVFLDIIMPHMDGHETLAQIRETEETACLPPQSRARAVMVTSMDDETNTLNALFDGQVAAYLIKPASRSELLNKLALLGLL</sequence>
<dbReference type="Gene3D" id="3.40.50.2300">
    <property type="match status" value="1"/>
</dbReference>
<reference evidence="3 4" key="1">
    <citation type="submission" date="2020-01" db="EMBL/GenBank/DDBJ databases">
        <title>Genome sequence of Desulfovibrio aerotolerans DSM 16695(T).</title>
        <authorList>
            <person name="Karnachuk O."/>
            <person name="Avakyan M."/>
            <person name="Mardanov A."/>
            <person name="Kadnikov V."/>
            <person name="Ravin N."/>
        </authorList>
    </citation>
    <scope>NUCLEOTIDE SEQUENCE [LARGE SCALE GENOMIC DNA]</scope>
    <source>
        <strain evidence="3 4">DSM 16695</strain>
    </source>
</reference>
<dbReference type="EMBL" id="WVUD01000023">
    <property type="protein sequence ID" value="MYL84016.1"/>
    <property type="molecule type" value="Genomic_DNA"/>
</dbReference>
<dbReference type="SMART" id="SM00448">
    <property type="entry name" value="REC"/>
    <property type="match status" value="1"/>
</dbReference>
<dbReference type="CDD" id="cd17546">
    <property type="entry name" value="REC_hyHK_CKI1_RcsC-like"/>
    <property type="match status" value="1"/>
</dbReference>
<feature type="domain" description="Response regulatory" evidence="2">
    <location>
        <begin position="2"/>
        <end position="129"/>
    </location>
</feature>
<dbReference type="Proteomes" id="UP000482487">
    <property type="component" value="Unassembled WGS sequence"/>
</dbReference>
<dbReference type="GO" id="GO:0000160">
    <property type="term" value="P:phosphorelay signal transduction system"/>
    <property type="evidence" value="ECO:0007669"/>
    <property type="project" value="InterPro"/>
</dbReference>
<name>A0A7C9NKG1_9BACT</name>
<evidence type="ECO:0000256" key="1">
    <source>
        <dbReference type="PROSITE-ProRule" id="PRU00169"/>
    </source>
</evidence>
<dbReference type="AlphaFoldDB" id="A0A7C9NKG1"/>
<comment type="caution">
    <text evidence="3">The sequence shown here is derived from an EMBL/GenBank/DDBJ whole genome shotgun (WGS) entry which is preliminary data.</text>
</comment>
<proteinExistence type="predicted"/>
<evidence type="ECO:0000259" key="2">
    <source>
        <dbReference type="PROSITE" id="PS50110"/>
    </source>
</evidence>
<dbReference type="InterPro" id="IPR052048">
    <property type="entry name" value="ST_Response_Regulator"/>
</dbReference>
<accession>A0A7C9NKG1</accession>
<dbReference type="PANTHER" id="PTHR43228">
    <property type="entry name" value="TWO-COMPONENT RESPONSE REGULATOR"/>
    <property type="match status" value="1"/>
</dbReference>
<dbReference type="PROSITE" id="PS50110">
    <property type="entry name" value="RESPONSE_REGULATORY"/>
    <property type="match status" value="1"/>
</dbReference>
<dbReference type="PANTHER" id="PTHR43228:SF1">
    <property type="entry name" value="TWO-COMPONENT RESPONSE REGULATOR ARR22"/>
    <property type="match status" value="1"/>
</dbReference>
<gene>
    <name evidence="3" type="ORF">GTA51_12835</name>
</gene>
<dbReference type="Pfam" id="PF00072">
    <property type="entry name" value="Response_reg"/>
    <property type="match status" value="1"/>
</dbReference>
<feature type="modified residue" description="4-aspartylphosphate" evidence="1">
    <location>
        <position position="55"/>
    </location>
</feature>
<dbReference type="OrthoDB" id="9790466at2"/>